<organism evidence="2 3">
    <name type="scientific">Labrys miyagiensis</name>
    <dbReference type="NCBI Taxonomy" id="346912"/>
    <lineage>
        <taxon>Bacteria</taxon>
        <taxon>Pseudomonadati</taxon>
        <taxon>Pseudomonadota</taxon>
        <taxon>Alphaproteobacteria</taxon>
        <taxon>Hyphomicrobiales</taxon>
        <taxon>Xanthobacteraceae</taxon>
        <taxon>Labrys</taxon>
    </lineage>
</organism>
<evidence type="ECO:0000313" key="2">
    <source>
        <dbReference type="EMBL" id="GLS17580.1"/>
    </source>
</evidence>
<sequence>MPVWFITSASRRSGTLIVKDALAASDAVIATARKRRSESAASHSLFRAPEEASSHLTRSRISQIHVTKIEEYQGPD</sequence>
<dbReference type="Proteomes" id="UP001156882">
    <property type="component" value="Unassembled WGS sequence"/>
</dbReference>
<feature type="region of interest" description="Disordered" evidence="1">
    <location>
        <begin position="37"/>
        <end position="59"/>
    </location>
</feature>
<evidence type="ECO:0000313" key="3">
    <source>
        <dbReference type="Proteomes" id="UP001156882"/>
    </source>
</evidence>
<proteinExistence type="predicted"/>
<gene>
    <name evidence="2" type="ORF">GCM10007874_05950</name>
</gene>
<name>A0ABQ6CCA0_9HYPH</name>
<evidence type="ECO:0000256" key="1">
    <source>
        <dbReference type="SAM" id="MobiDB-lite"/>
    </source>
</evidence>
<reference evidence="3" key="1">
    <citation type="journal article" date="2019" name="Int. J. Syst. Evol. Microbiol.">
        <title>The Global Catalogue of Microorganisms (GCM) 10K type strain sequencing project: providing services to taxonomists for standard genome sequencing and annotation.</title>
        <authorList>
            <consortium name="The Broad Institute Genomics Platform"/>
            <consortium name="The Broad Institute Genome Sequencing Center for Infectious Disease"/>
            <person name="Wu L."/>
            <person name="Ma J."/>
        </authorList>
    </citation>
    <scope>NUCLEOTIDE SEQUENCE [LARGE SCALE GENOMIC DNA]</scope>
    <source>
        <strain evidence="3">NBRC 101365</strain>
    </source>
</reference>
<accession>A0ABQ6CCA0</accession>
<protein>
    <submittedName>
        <fullName evidence="2">Uncharacterized protein</fullName>
    </submittedName>
</protein>
<dbReference type="EMBL" id="BSPC01000005">
    <property type="protein sequence ID" value="GLS17580.1"/>
    <property type="molecule type" value="Genomic_DNA"/>
</dbReference>
<comment type="caution">
    <text evidence="2">The sequence shown here is derived from an EMBL/GenBank/DDBJ whole genome shotgun (WGS) entry which is preliminary data.</text>
</comment>
<keyword evidence="3" id="KW-1185">Reference proteome</keyword>